<accession>C8PS85</accession>
<reference evidence="1 2" key="1">
    <citation type="submission" date="2009-07" db="EMBL/GenBank/DDBJ databases">
        <authorList>
            <person name="Madupu R."/>
            <person name="Sebastian Y."/>
            <person name="Durkin A.S."/>
            <person name="Torralba M."/>
            <person name="Methe B."/>
            <person name="Sutton G.G."/>
            <person name="Strausberg R.L."/>
            <person name="Nelson K.E."/>
        </authorList>
    </citation>
    <scope>NUCLEOTIDE SEQUENCE [LARGE SCALE GENOMIC DNA]</scope>
    <source>
        <strain evidence="1 2">ATCC 35580</strain>
    </source>
</reference>
<evidence type="ECO:0000313" key="1">
    <source>
        <dbReference type="EMBL" id="EEV19755.1"/>
    </source>
</evidence>
<dbReference type="AlphaFoldDB" id="C8PS85"/>
<protein>
    <submittedName>
        <fullName evidence="1">Uncharacterized protein</fullName>
    </submittedName>
</protein>
<sequence length="41" mass="4660">MDACTQAPVEYTLFSVSHRIGENAKKKTKNILEGLNFFMIN</sequence>
<evidence type="ECO:0000313" key="2">
    <source>
        <dbReference type="Proteomes" id="UP000004509"/>
    </source>
</evidence>
<dbReference type="Proteomes" id="UP000004509">
    <property type="component" value="Unassembled WGS sequence"/>
</dbReference>
<comment type="caution">
    <text evidence="1">The sequence shown here is derived from an EMBL/GenBank/DDBJ whole genome shotgun (WGS) entry which is preliminary data.</text>
</comment>
<dbReference type="EMBL" id="ACYH01000049">
    <property type="protein sequence ID" value="EEV19755.1"/>
    <property type="molecule type" value="Genomic_DNA"/>
</dbReference>
<gene>
    <name evidence="1" type="ORF">TREVI0001_1251</name>
</gene>
<proteinExistence type="predicted"/>
<organism evidence="1 2">
    <name type="scientific">Treponema vincentii ATCC 35580</name>
    <dbReference type="NCBI Taxonomy" id="596324"/>
    <lineage>
        <taxon>Bacteria</taxon>
        <taxon>Pseudomonadati</taxon>
        <taxon>Spirochaetota</taxon>
        <taxon>Spirochaetia</taxon>
        <taxon>Spirochaetales</taxon>
        <taxon>Treponemataceae</taxon>
        <taxon>Treponema</taxon>
    </lineage>
</organism>
<name>C8PS85_9SPIR</name>